<name>B8D552_DESA1</name>
<reference evidence="1 2" key="1">
    <citation type="journal article" date="2009" name="J. Bacteriol.">
        <title>Complete genome sequence of the anaerobic, protein-degrading hyperthermophilic crenarchaeon Desulfurococcus kamchatkensis.</title>
        <authorList>
            <person name="Ravin N.V."/>
            <person name="Mardanov A.V."/>
            <person name="Beletsky A.V."/>
            <person name="Kublanov I.V."/>
            <person name="Kolganova T.V."/>
            <person name="Lebedinsky A.V."/>
            <person name="Chernyh N.A."/>
            <person name="Bonch-Osmolovskaya E.A."/>
            <person name="Skryabin K.G."/>
        </authorList>
    </citation>
    <scope>NUCLEOTIDE SEQUENCE [LARGE SCALE GENOMIC DNA]</scope>
    <source>
        <strain evidence="2">DSM 18924 / JCM 16383 / VKM B-2413 / 1221n</strain>
    </source>
</reference>
<dbReference type="HOGENOM" id="CLU_2597539_0_0_2"/>
<organism evidence="1 2">
    <name type="scientific">Desulfurococcus amylolyticus (strain DSM 18924 / JCM 16383 / VKM B-2413 / 1221n)</name>
    <name type="common">Desulfurococcus kamchatkensis</name>
    <dbReference type="NCBI Taxonomy" id="490899"/>
    <lineage>
        <taxon>Archaea</taxon>
        <taxon>Thermoproteota</taxon>
        <taxon>Thermoprotei</taxon>
        <taxon>Desulfurococcales</taxon>
        <taxon>Desulfurococcaceae</taxon>
        <taxon>Desulfurococcus</taxon>
    </lineage>
</organism>
<sequence length="81" mass="10153">MLMRREKTVEYVRSLVLKLYDNRDYYFYGDELNSEGWKVFGEIIYHTLKQMPWYRRRIRDLRRKPTYENIFVFTKEAYGVP</sequence>
<accession>B8D552</accession>
<gene>
    <name evidence="1" type="ordered locus">DKAM_0907</name>
</gene>
<protein>
    <submittedName>
        <fullName evidence="1">Uncharacterized protein</fullName>
    </submittedName>
</protein>
<dbReference type="STRING" id="490899.DKAM_0907"/>
<evidence type="ECO:0000313" key="1">
    <source>
        <dbReference type="EMBL" id="ACL11233.1"/>
    </source>
</evidence>
<evidence type="ECO:0000313" key="2">
    <source>
        <dbReference type="Proteomes" id="UP000006903"/>
    </source>
</evidence>
<dbReference type="EMBL" id="CP001140">
    <property type="protein sequence ID" value="ACL11233.1"/>
    <property type="molecule type" value="Genomic_DNA"/>
</dbReference>
<proteinExistence type="predicted"/>
<dbReference type="eggNOG" id="arCOG07757">
    <property type="taxonomic scope" value="Archaea"/>
</dbReference>
<dbReference type="AlphaFoldDB" id="B8D552"/>
<dbReference type="KEGG" id="dka:DKAM_0907"/>
<dbReference type="Proteomes" id="UP000006903">
    <property type="component" value="Chromosome"/>
</dbReference>